<proteinExistence type="predicted"/>
<organism evidence="1 2">
    <name type="scientific">Hymenobacter edaphi</name>
    <dbReference type="NCBI Taxonomy" id="2211146"/>
    <lineage>
        <taxon>Bacteria</taxon>
        <taxon>Pseudomonadati</taxon>
        <taxon>Bacteroidota</taxon>
        <taxon>Cytophagia</taxon>
        <taxon>Cytophagales</taxon>
        <taxon>Hymenobacteraceae</taxon>
        <taxon>Hymenobacter</taxon>
    </lineage>
</organism>
<evidence type="ECO:0000313" key="1">
    <source>
        <dbReference type="EMBL" id="RAK67111.1"/>
    </source>
</evidence>
<name>A0A328BKZ9_9BACT</name>
<dbReference type="RefSeq" id="WP_111478532.1">
    <property type="nucleotide sequence ID" value="NZ_QHKM01000003.1"/>
</dbReference>
<sequence>MNQPNNPQVLQLAHEDLAQLANVGNGSISFGPLTLSWNFTLDPLAFNASATILGVSIGQVTLDAQHPTMTIGGHVSKFTAEITLTLDIPSKTVSYHIVVQVPIIGTIIDKSGSIHL</sequence>
<reference evidence="2" key="1">
    <citation type="submission" date="2018-05" db="EMBL/GenBank/DDBJ databases">
        <authorList>
            <person name="Nie L."/>
        </authorList>
    </citation>
    <scope>NUCLEOTIDE SEQUENCE [LARGE SCALE GENOMIC DNA]</scope>
    <source>
        <strain evidence="2">NL</strain>
    </source>
</reference>
<dbReference type="Proteomes" id="UP000248553">
    <property type="component" value="Unassembled WGS sequence"/>
</dbReference>
<keyword evidence="2" id="KW-1185">Reference proteome</keyword>
<dbReference type="EMBL" id="QHKM01000003">
    <property type="protein sequence ID" value="RAK67111.1"/>
    <property type="molecule type" value="Genomic_DNA"/>
</dbReference>
<dbReference type="AlphaFoldDB" id="A0A328BKZ9"/>
<gene>
    <name evidence="1" type="ORF">DLM85_13005</name>
</gene>
<evidence type="ECO:0000313" key="2">
    <source>
        <dbReference type="Proteomes" id="UP000248553"/>
    </source>
</evidence>
<accession>A0A328BKZ9</accession>
<comment type="caution">
    <text evidence="1">The sequence shown here is derived from an EMBL/GenBank/DDBJ whole genome shotgun (WGS) entry which is preliminary data.</text>
</comment>
<protein>
    <submittedName>
        <fullName evidence="1">Uncharacterized protein</fullName>
    </submittedName>
</protein>